<dbReference type="AlphaFoldDB" id="D2NPH0"/>
<keyword evidence="2" id="KW-0012">Acyltransferase</keyword>
<accession>D2NPH0</accession>
<evidence type="ECO:0000313" key="3">
    <source>
        <dbReference type="Proteomes" id="UP000001883"/>
    </source>
</evidence>
<dbReference type="Proteomes" id="UP000001883">
    <property type="component" value="Chromosome"/>
</dbReference>
<dbReference type="HOGENOM" id="CLU_1276246_0_0_11"/>
<dbReference type="KEGG" id="rmu:RMDY18_17060"/>
<feature type="transmembrane region" description="Helical" evidence="1">
    <location>
        <begin position="57"/>
        <end position="77"/>
    </location>
</feature>
<organism evidence="2 3">
    <name type="scientific">Rothia mucilaginosa (strain DY-18)</name>
    <name type="common">Stomatococcus mucilaginosus</name>
    <dbReference type="NCBI Taxonomy" id="680646"/>
    <lineage>
        <taxon>Bacteria</taxon>
        <taxon>Bacillati</taxon>
        <taxon>Actinomycetota</taxon>
        <taxon>Actinomycetes</taxon>
        <taxon>Micrococcales</taxon>
        <taxon>Micrococcaceae</taxon>
        <taxon>Rothia</taxon>
    </lineage>
</organism>
<keyword evidence="1" id="KW-0812">Transmembrane</keyword>
<reference evidence="2 3" key="3">
    <citation type="journal article" date="2010" name="Sequencing">
        <title>Complete Genome Sequence of Rothia mucilaginosa DY-18: A Clinical Isolate with Dense Meshwork-Like Structures from a Persistent Apical Periodontitis Lesion.</title>
        <authorList>
            <person name="Yamane K."/>
            <person name="Nambu T."/>
            <person name="Yamanaka T."/>
            <person name="Mashimo C."/>
            <person name="Sugimori C."/>
            <person name="Leung K.-P."/>
            <person name="Fukushima H."/>
        </authorList>
    </citation>
    <scope>NUCLEOTIDE SEQUENCE [LARGE SCALE GENOMIC DNA]</scope>
    <source>
        <strain evidence="2 3">DY-18</strain>
    </source>
</reference>
<reference evidence="2 3" key="2">
    <citation type="journal article" date="2010" name="J Osaka Dent Univ">
        <title>Isolation and identification of Rothia mucilaginosa from persistent apical periodontitis lesions.</title>
        <authorList>
            <person name="Yamane K."/>
            <person name="Yoshida M."/>
            <person name="Fujihira T."/>
            <person name="Baba T."/>
            <person name="Tsuji N."/>
            <person name="Hayashi H."/>
            <person name="Sugimori C."/>
            <person name="Yamanaka T."/>
            <person name="Mashimo C."/>
            <person name="Nambu T."/>
            <person name="Kawai H."/>
            <person name="Fukushima H."/>
        </authorList>
    </citation>
    <scope>NUCLEOTIDE SEQUENCE [LARGE SCALE GENOMIC DNA]</scope>
    <source>
        <strain evidence="2 3">DY-18</strain>
    </source>
</reference>
<evidence type="ECO:0000256" key="1">
    <source>
        <dbReference type="SAM" id="Phobius"/>
    </source>
</evidence>
<sequence>MYMAERAHEVPAKYGEVNELFHPRMRSYGRRIEAALPGTIVLLAALAFVFYKRPALPYTIFVLLIGAIAGVNLYSVLKPTIIVITKTHVLRARTFGWFAVPLENIDHTIYAEKLYPKKAYGQKLKTVAGRLRYRSFPAMWAVDKDGKQLMRIDGRVWDGKTMREVSSKLSAQTTIYKQINVVNMDKEHKGLITFNELHPGWRSSLMTALAVIVVVILFAASFLPEEIARNIYLIH</sequence>
<feature type="transmembrane region" description="Helical" evidence="1">
    <location>
        <begin position="34"/>
        <end position="51"/>
    </location>
</feature>
<keyword evidence="1" id="KW-1133">Transmembrane helix</keyword>
<dbReference type="GO" id="GO:0016746">
    <property type="term" value="F:acyltransferase activity"/>
    <property type="evidence" value="ECO:0007669"/>
    <property type="project" value="UniProtKB-KW"/>
</dbReference>
<protein>
    <submittedName>
        <fullName evidence="2">1-acyl-sn-glycerol-3-phosphate acyltransferase</fullName>
    </submittedName>
</protein>
<dbReference type="eggNOG" id="ENOG50342Q8">
    <property type="taxonomic scope" value="Bacteria"/>
</dbReference>
<reference evidence="3" key="1">
    <citation type="submission" date="2009-07" db="EMBL/GenBank/DDBJ databases">
        <title>Complete genome sequence of Rothia mucilaginosa DJ.</title>
        <authorList>
            <person name="Yamane K."/>
            <person name="Nambu T."/>
            <person name="Mashimo C."/>
            <person name="Sugimori C."/>
            <person name="Yamanaka T."/>
            <person name="Leung K."/>
            <person name="Fukushima H."/>
        </authorList>
    </citation>
    <scope>NUCLEOTIDE SEQUENCE [LARGE SCALE GENOMIC DNA]</scope>
    <source>
        <strain evidence="3">DY-18</strain>
    </source>
</reference>
<keyword evidence="2" id="KW-0808">Transferase</keyword>
<keyword evidence="3" id="KW-1185">Reference proteome</keyword>
<name>D2NPH0_ROTMD</name>
<proteinExistence type="predicted"/>
<gene>
    <name evidence="2" type="ordered locus">RMDY18_17060</name>
</gene>
<dbReference type="EMBL" id="AP011540">
    <property type="protein sequence ID" value="BAI65538.1"/>
    <property type="molecule type" value="Genomic_DNA"/>
</dbReference>
<keyword evidence="1" id="KW-0472">Membrane</keyword>
<feature type="transmembrane region" description="Helical" evidence="1">
    <location>
        <begin position="205"/>
        <end position="223"/>
    </location>
</feature>
<evidence type="ECO:0000313" key="2">
    <source>
        <dbReference type="EMBL" id="BAI65538.1"/>
    </source>
</evidence>